<evidence type="ECO:0000256" key="2">
    <source>
        <dbReference type="SAM" id="SignalP"/>
    </source>
</evidence>
<evidence type="ECO:0000313" key="4">
    <source>
        <dbReference type="Proteomes" id="UP000193719"/>
    </source>
</evidence>
<dbReference type="EMBL" id="MCFH01000019">
    <property type="protein sequence ID" value="ORX51023.1"/>
    <property type="molecule type" value="Genomic_DNA"/>
</dbReference>
<keyword evidence="4" id="KW-1185">Reference proteome</keyword>
<reference evidence="3 4" key="2">
    <citation type="submission" date="2016-08" db="EMBL/GenBank/DDBJ databases">
        <title>Pervasive Adenine N6-methylation of Active Genes in Fungi.</title>
        <authorList>
            <consortium name="DOE Joint Genome Institute"/>
            <person name="Mondo S.J."/>
            <person name="Dannebaum R.O."/>
            <person name="Kuo R.C."/>
            <person name="Labutti K."/>
            <person name="Haridas S."/>
            <person name="Kuo A."/>
            <person name="Salamov A."/>
            <person name="Ahrendt S.R."/>
            <person name="Lipzen A."/>
            <person name="Sullivan W."/>
            <person name="Andreopoulos W.B."/>
            <person name="Clum A."/>
            <person name="Lindquist E."/>
            <person name="Daum C."/>
            <person name="Ramamoorthy G.K."/>
            <person name="Gryganskyi A."/>
            <person name="Culley D."/>
            <person name="Magnuson J.K."/>
            <person name="James T.Y."/>
            <person name="O'Malley M.A."/>
            <person name="Stajich J.E."/>
            <person name="Spatafora J.W."/>
            <person name="Visel A."/>
            <person name="Grigoriev I.V."/>
        </authorList>
    </citation>
    <scope>NUCLEOTIDE SEQUENCE [LARGE SCALE GENOMIC DNA]</scope>
    <source>
        <strain evidence="4">finn</strain>
    </source>
</reference>
<dbReference type="AlphaFoldDB" id="A0A1Y1VBD1"/>
<feature type="chain" id="PRO_5012101371" evidence="2">
    <location>
        <begin position="22"/>
        <end position="277"/>
    </location>
</feature>
<dbReference type="SUPFAM" id="SSF52047">
    <property type="entry name" value="RNI-like"/>
    <property type="match status" value="1"/>
</dbReference>
<dbReference type="Gene3D" id="3.80.10.10">
    <property type="entry name" value="Ribonuclease Inhibitor"/>
    <property type="match status" value="1"/>
</dbReference>
<dbReference type="OrthoDB" id="6343311at2759"/>
<dbReference type="PANTHER" id="PTHR48059:SF30">
    <property type="entry name" value="OS06G0587000 PROTEIN"/>
    <property type="match status" value="1"/>
</dbReference>
<protein>
    <submittedName>
        <fullName evidence="3">L domain-like protein</fullName>
    </submittedName>
</protein>
<proteinExistence type="predicted"/>
<dbReference type="InterPro" id="IPR051848">
    <property type="entry name" value="PGIP"/>
</dbReference>
<organism evidence="3 4">
    <name type="scientific">Piromyces finnis</name>
    <dbReference type="NCBI Taxonomy" id="1754191"/>
    <lineage>
        <taxon>Eukaryota</taxon>
        <taxon>Fungi</taxon>
        <taxon>Fungi incertae sedis</taxon>
        <taxon>Chytridiomycota</taxon>
        <taxon>Chytridiomycota incertae sedis</taxon>
        <taxon>Neocallimastigomycetes</taxon>
        <taxon>Neocallimastigales</taxon>
        <taxon>Neocallimastigaceae</taxon>
        <taxon>Piromyces</taxon>
    </lineage>
</organism>
<comment type="subcellular location">
    <subcellularLocation>
        <location evidence="1">Cell envelope</location>
    </subcellularLocation>
</comment>
<sequence>MKKYITLGLFLINSLSVFCNSDCDNINGFLKKNGINGVECCGKSHYILCKDDSDSIESIYLDDNVISNTMTSISFSDFPILEKLKHLTFTSRSDKFISIFNKSLPERFFELPNLEILEISKANITTIPNNLSSNNKIAKINLNNNELIAFPYQLKNLKKLVELDISRNNINCEITNEIKDFKSIETLIIGGNSINGNLVIPESLKNINLNNNLVSSISLSGSKNLKSFEGRNNNFNDNIIKTFIDAEVKLKSLTLGSNKNIKNIPENIYTLNTLENL</sequence>
<evidence type="ECO:0000256" key="1">
    <source>
        <dbReference type="ARBA" id="ARBA00004196"/>
    </source>
</evidence>
<dbReference type="PANTHER" id="PTHR48059">
    <property type="entry name" value="POLYGALACTURONASE INHIBITOR 1"/>
    <property type="match status" value="1"/>
</dbReference>
<comment type="caution">
    <text evidence="3">The sequence shown here is derived from an EMBL/GenBank/DDBJ whole genome shotgun (WGS) entry which is preliminary data.</text>
</comment>
<dbReference type="InterPro" id="IPR032675">
    <property type="entry name" value="LRR_dom_sf"/>
</dbReference>
<dbReference type="Proteomes" id="UP000193719">
    <property type="component" value="Unassembled WGS sequence"/>
</dbReference>
<name>A0A1Y1VBD1_9FUNG</name>
<dbReference type="STRING" id="1754191.A0A1Y1VBD1"/>
<accession>A0A1Y1VBD1</accession>
<keyword evidence="2" id="KW-0732">Signal</keyword>
<feature type="signal peptide" evidence="2">
    <location>
        <begin position="1"/>
        <end position="21"/>
    </location>
</feature>
<gene>
    <name evidence="3" type="ORF">BCR36DRAFT_44054</name>
</gene>
<reference evidence="3 4" key="1">
    <citation type="submission" date="2016-08" db="EMBL/GenBank/DDBJ databases">
        <title>Genomes of anaerobic fungi encode conserved fungal cellulosomes for biomass hydrolysis.</title>
        <authorList>
            <consortium name="DOE Joint Genome Institute"/>
            <person name="Haitjema C.H."/>
            <person name="Gilmore S.P."/>
            <person name="Henske J.K."/>
            <person name="Solomon K.V."/>
            <person name="De Groot R."/>
            <person name="Kuo A."/>
            <person name="Mondo S.J."/>
            <person name="Salamov A.A."/>
            <person name="Labutti K."/>
            <person name="Zhao Z."/>
            <person name="Chiniquy J."/>
            <person name="Barry K."/>
            <person name="Brewer H.M."/>
            <person name="Purvine S.O."/>
            <person name="Wright A.T."/>
            <person name="Boxma B."/>
            <person name="Van Alen T."/>
            <person name="Hackstein J.H."/>
            <person name="Baker S.E."/>
            <person name="Grigoriev I.V."/>
            <person name="O'Malley M.A."/>
        </authorList>
    </citation>
    <scope>NUCLEOTIDE SEQUENCE [LARGE SCALE GENOMIC DNA]</scope>
    <source>
        <strain evidence="4">finn</strain>
    </source>
</reference>
<evidence type="ECO:0000313" key="3">
    <source>
        <dbReference type="EMBL" id="ORX51023.1"/>
    </source>
</evidence>